<evidence type="ECO:0000313" key="1">
    <source>
        <dbReference type="EMBL" id="EJW04057.1"/>
    </source>
</evidence>
<comment type="caution">
    <text evidence="1">The sequence shown here is derived from an EMBL/GenBank/DDBJ whole genome shotgun (WGS) entry which is preliminary data.</text>
</comment>
<name>J9DRZ1_EDHAE</name>
<reference evidence="2" key="2">
    <citation type="submission" date="2015-07" db="EMBL/GenBank/DDBJ databases">
        <title>Contrasting host-pathogen interactions and genome evolution in two generalist and specialist microsporidian pathogens of mosquitoes.</title>
        <authorList>
            <consortium name="The Broad Institute Genomics Platform"/>
            <consortium name="The Broad Institute Genome Sequencing Center for Infectious Disease"/>
            <person name="Cuomo C.A."/>
            <person name="Sanscrainte N.D."/>
            <person name="Goldberg J.M."/>
            <person name="Heiman D."/>
            <person name="Young S."/>
            <person name="Zeng Q."/>
            <person name="Becnel J.J."/>
            <person name="Birren B.W."/>
        </authorList>
    </citation>
    <scope>NUCLEOTIDE SEQUENCE [LARGE SCALE GENOMIC DNA]</scope>
    <source>
        <strain evidence="2">USNM 41457</strain>
    </source>
</reference>
<accession>J9DRZ1</accession>
<dbReference type="Proteomes" id="UP000003163">
    <property type="component" value="Unassembled WGS sequence"/>
</dbReference>
<gene>
    <name evidence="1" type="ORF">EDEG_01633</name>
</gene>
<proteinExistence type="predicted"/>
<dbReference type="VEuPathDB" id="MicrosporidiaDB:EDEG_01633"/>
<keyword evidence="2" id="KW-1185">Reference proteome</keyword>
<dbReference type="AlphaFoldDB" id="J9DRZ1"/>
<organism evidence="1 2">
    <name type="scientific">Edhazardia aedis (strain USNM 41457)</name>
    <name type="common">Microsporidian parasite</name>
    <dbReference type="NCBI Taxonomy" id="1003232"/>
    <lineage>
        <taxon>Eukaryota</taxon>
        <taxon>Fungi</taxon>
        <taxon>Fungi incertae sedis</taxon>
        <taxon>Microsporidia</taxon>
        <taxon>Edhazardia</taxon>
    </lineage>
</organism>
<dbReference type="HOGENOM" id="CLU_1981573_0_0_1"/>
<dbReference type="InParanoid" id="J9DRZ1"/>
<reference evidence="1 2" key="1">
    <citation type="submission" date="2011-08" db="EMBL/GenBank/DDBJ databases">
        <authorList>
            <person name="Liu Z.J."/>
            <person name="Shi F.L."/>
            <person name="Lu J.Q."/>
            <person name="Li M."/>
            <person name="Wang Z.L."/>
        </authorList>
    </citation>
    <scope>NUCLEOTIDE SEQUENCE [LARGE SCALE GENOMIC DNA]</scope>
    <source>
        <strain evidence="1 2">USNM 41457</strain>
    </source>
</reference>
<evidence type="ECO:0000313" key="2">
    <source>
        <dbReference type="Proteomes" id="UP000003163"/>
    </source>
</evidence>
<protein>
    <submittedName>
        <fullName evidence="1">Uncharacterized protein</fullName>
    </submittedName>
</protein>
<dbReference type="EMBL" id="AFBI03000024">
    <property type="protein sequence ID" value="EJW04057.1"/>
    <property type="molecule type" value="Genomic_DNA"/>
</dbReference>
<sequence length="126" mass="15028">MRYKVKKYFFNEQQNENDIKRDNNKNLVLSETYINAKTIIPGKLEYESMNKDAEKNYIYSQDDHVELSVECMEKESTSCKNIENDDRNKLKYNLECENLCKYNATKTSNEKLIENGEDLFEKKTKK</sequence>